<dbReference type="GO" id="GO:0005886">
    <property type="term" value="C:plasma membrane"/>
    <property type="evidence" value="ECO:0007669"/>
    <property type="project" value="UniProtKB-SubCell"/>
</dbReference>
<accession>A0A2U1D4L5</accession>
<evidence type="ECO:0000313" key="8">
    <source>
        <dbReference type="EMBL" id="PVY82590.1"/>
    </source>
</evidence>
<evidence type="ECO:0000256" key="1">
    <source>
        <dbReference type="ARBA" id="ARBA00004162"/>
    </source>
</evidence>
<evidence type="ECO:0000313" key="9">
    <source>
        <dbReference type="Proteomes" id="UP000245433"/>
    </source>
</evidence>
<dbReference type="PANTHER" id="PTHR33885">
    <property type="entry name" value="PHAGE SHOCK PROTEIN C"/>
    <property type="match status" value="1"/>
</dbReference>
<sequence>MTGKKFARSTSNRVLGGVLGGISNYFDWDANLVRLVFVILSVMVGFFPLPLAYVLAWMLIPDDKHLDSSDADVRRDVTPEDHD</sequence>
<dbReference type="PANTHER" id="PTHR33885:SF3">
    <property type="entry name" value="PHAGE SHOCK PROTEIN C"/>
    <property type="match status" value="1"/>
</dbReference>
<evidence type="ECO:0000259" key="7">
    <source>
        <dbReference type="Pfam" id="PF04024"/>
    </source>
</evidence>
<keyword evidence="4 6" id="KW-1133">Transmembrane helix</keyword>
<dbReference type="OrthoDB" id="9815286at2"/>
<evidence type="ECO:0000256" key="3">
    <source>
        <dbReference type="ARBA" id="ARBA00022692"/>
    </source>
</evidence>
<dbReference type="InterPro" id="IPR007168">
    <property type="entry name" value="Phageshock_PspC_N"/>
</dbReference>
<gene>
    <name evidence="8" type="ORF">C7384_11129</name>
</gene>
<dbReference type="RefSeq" id="WP_089939886.1">
    <property type="nucleotide sequence ID" value="NZ_CAKOEW010000015.1"/>
</dbReference>
<protein>
    <submittedName>
        <fullName evidence="8">Phage shock protein C (PspC) family protein</fullName>
    </submittedName>
</protein>
<reference evidence="8 9" key="1">
    <citation type="submission" date="2018-04" db="EMBL/GenBank/DDBJ databases">
        <title>Genomic Encyclopedia of Type Strains, Phase IV (KMG-IV): sequencing the most valuable type-strain genomes for metagenomic binning, comparative biology and taxonomic classification.</title>
        <authorList>
            <person name="Goeker M."/>
        </authorList>
    </citation>
    <scope>NUCLEOTIDE SEQUENCE [LARGE SCALE GENOMIC DNA]</scope>
    <source>
        <strain evidence="8 9">DSM 28795</strain>
    </source>
</reference>
<comment type="subcellular location">
    <subcellularLocation>
        <location evidence="1">Cell membrane</location>
        <topology evidence="1">Single-pass membrane protein</topology>
    </subcellularLocation>
</comment>
<comment type="caution">
    <text evidence="8">The sequence shown here is derived from an EMBL/GenBank/DDBJ whole genome shotgun (WGS) entry which is preliminary data.</text>
</comment>
<name>A0A2U1D4L5_9LACO</name>
<evidence type="ECO:0000256" key="2">
    <source>
        <dbReference type="ARBA" id="ARBA00022475"/>
    </source>
</evidence>
<keyword evidence="3 6" id="KW-0812">Transmembrane</keyword>
<dbReference type="AlphaFoldDB" id="A0A2U1D4L5"/>
<keyword evidence="5 6" id="KW-0472">Membrane</keyword>
<evidence type="ECO:0000256" key="6">
    <source>
        <dbReference type="SAM" id="Phobius"/>
    </source>
</evidence>
<dbReference type="InterPro" id="IPR052027">
    <property type="entry name" value="PspC"/>
</dbReference>
<proteinExistence type="predicted"/>
<evidence type="ECO:0000256" key="4">
    <source>
        <dbReference type="ARBA" id="ARBA00022989"/>
    </source>
</evidence>
<dbReference type="Pfam" id="PF04024">
    <property type="entry name" value="PspC"/>
    <property type="match status" value="1"/>
</dbReference>
<dbReference type="Proteomes" id="UP000245433">
    <property type="component" value="Unassembled WGS sequence"/>
</dbReference>
<keyword evidence="9" id="KW-1185">Reference proteome</keyword>
<evidence type="ECO:0000256" key="5">
    <source>
        <dbReference type="ARBA" id="ARBA00023136"/>
    </source>
</evidence>
<feature type="transmembrane region" description="Helical" evidence="6">
    <location>
        <begin position="35"/>
        <end position="60"/>
    </location>
</feature>
<dbReference type="EMBL" id="QEKT01000011">
    <property type="protein sequence ID" value="PVY82590.1"/>
    <property type="molecule type" value="Genomic_DNA"/>
</dbReference>
<organism evidence="8 9">
    <name type="scientific">Convivina intestini</name>
    <dbReference type="NCBI Taxonomy" id="1505726"/>
    <lineage>
        <taxon>Bacteria</taxon>
        <taxon>Bacillati</taxon>
        <taxon>Bacillota</taxon>
        <taxon>Bacilli</taxon>
        <taxon>Lactobacillales</taxon>
        <taxon>Lactobacillaceae</taxon>
        <taxon>Convivina</taxon>
    </lineage>
</organism>
<feature type="domain" description="Phage shock protein PspC N-terminal" evidence="7">
    <location>
        <begin position="4"/>
        <end position="62"/>
    </location>
</feature>
<keyword evidence="2" id="KW-1003">Cell membrane</keyword>